<evidence type="ECO:0000256" key="12">
    <source>
        <dbReference type="ARBA" id="ARBA00023136"/>
    </source>
</evidence>
<dbReference type="AlphaFoldDB" id="A0A1H2PVY2"/>
<evidence type="ECO:0000313" key="17">
    <source>
        <dbReference type="Proteomes" id="UP000243719"/>
    </source>
</evidence>
<feature type="transmembrane region" description="Helical" evidence="15">
    <location>
        <begin position="21"/>
        <end position="46"/>
    </location>
</feature>
<keyword evidence="4" id="KW-0813">Transport</keyword>
<gene>
    <name evidence="16" type="ORF">SAMN05216551_1186</name>
</gene>
<keyword evidence="11 15" id="KW-1133">Transmembrane helix</keyword>
<evidence type="ECO:0000256" key="5">
    <source>
        <dbReference type="ARBA" id="ARBA00022466"/>
    </source>
</evidence>
<comment type="similarity">
    <text evidence="2">Belongs to the MerT family.</text>
</comment>
<keyword evidence="5" id="KW-0475">Mercuric resistance</keyword>
<evidence type="ECO:0000256" key="2">
    <source>
        <dbReference type="ARBA" id="ARBA00008224"/>
    </source>
</evidence>
<dbReference type="GO" id="GO:0046872">
    <property type="term" value="F:metal ion binding"/>
    <property type="evidence" value="ECO:0007669"/>
    <property type="project" value="UniProtKB-KW"/>
</dbReference>
<protein>
    <recommendedName>
        <fullName evidence="3">Mercuric transport protein MerT</fullName>
    </recommendedName>
    <alternativeName>
        <fullName evidence="13">Mercury ion transport protein</fullName>
    </alternativeName>
</protein>
<evidence type="ECO:0000256" key="1">
    <source>
        <dbReference type="ARBA" id="ARBA00004429"/>
    </source>
</evidence>
<evidence type="ECO:0000256" key="4">
    <source>
        <dbReference type="ARBA" id="ARBA00022448"/>
    </source>
</evidence>
<evidence type="ECO:0000256" key="7">
    <source>
        <dbReference type="ARBA" id="ARBA00022519"/>
    </source>
</evidence>
<organism evidence="16 17">
    <name type="scientific">Chitinasiproducens palmae</name>
    <dbReference type="NCBI Taxonomy" id="1770053"/>
    <lineage>
        <taxon>Bacteria</taxon>
        <taxon>Pseudomonadati</taxon>
        <taxon>Pseudomonadota</taxon>
        <taxon>Betaproteobacteria</taxon>
        <taxon>Burkholderiales</taxon>
        <taxon>Burkholderiaceae</taxon>
        <taxon>Chitinasiproducens</taxon>
    </lineage>
</organism>
<name>A0A1H2PVY2_9BURK</name>
<keyword evidence="9" id="KW-0479">Metal-binding</keyword>
<feature type="transmembrane region" description="Helical" evidence="15">
    <location>
        <begin position="58"/>
        <end position="76"/>
    </location>
</feature>
<evidence type="ECO:0000256" key="10">
    <source>
        <dbReference type="ARBA" id="ARBA00022914"/>
    </source>
</evidence>
<dbReference type="Proteomes" id="UP000243719">
    <property type="component" value="Unassembled WGS sequence"/>
</dbReference>
<dbReference type="GO" id="GO:0015097">
    <property type="term" value="F:mercury ion transmembrane transporter activity"/>
    <property type="evidence" value="ECO:0007669"/>
    <property type="project" value="InterPro"/>
</dbReference>
<keyword evidence="6" id="KW-1003">Cell membrane</keyword>
<dbReference type="InterPro" id="IPR003457">
    <property type="entry name" value="Transprt_MerT"/>
</dbReference>
<dbReference type="EMBL" id="FNLO01000018">
    <property type="protein sequence ID" value="SDV51498.1"/>
    <property type="molecule type" value="Genomic_DNA"/>
</dbReference>
<evidence type="ECO:0000256" key="3">
    <source>
        <dbReference type="ARBA" id="ARBA00017053"/>
    </source>
</evidence>
<feature type="transmembrane region" description="Helical" evidence="15">
    <location>
        <begin position="97"/>
        <end position="117"/>
    </location>
</feature>
<accession>A0A1H2PVY2</accession>
<reference evidence="17" key="1">
    <citation type="submission" date="2016-09" db="EMBL/GenBank/DDBJ databases">
        <authorList>
            <person name="Varghese N."/>
            <person name="Submissions S."/>
        </authorList>
    </citation>
    <scope>NUCLEOTIDE SEQUENCE [LARGE SCALE GENOMIC DNA]</scope>
    <source>
        <strain evidence="17">JS23</strain>
    </source>
</reference>
<evidence type="ECO:0000256" key="13">
    <source>
        <dbReference type="ARBA" id="ARBA00030934"/>
    </source>
</evidence>
<keyword evidence="8 15" id="KW-0812">Transmembrane</keyword>
<evidence type="ECO:0000256" key="11">
    <source>
        <dbReference type="ARBA" id="ARBA00022989"/>
    </source>
</evidence>
<evidence type="ECO:0000256" key="14">
    <source>
        <dbReference type="ARBA" id="ARBA00045720"/>
    </source>
</evidence>
<dbReference type="Pfam" id="PF02411">
    <property type="entry name" value="MerT"/>
    <property type="match status" value="1"/>
</dbReference>
<comment type="subcellular location">
    <subcellularLocation>
        <location evidence="1">Cell inner membrane</location>
        <topology evidence="1">Multi-pass membrane protein</topology>
    </subcellularLocation>
</comment>
<keyword evidence="10" id="KW-0476">Mercury</keyword>
<dbReference type="GO" id="GO:0005886">
    <property type="term" value="C:plasma membrane"/>
    <property type="evidence" value="ECO:0007669"/>
    <property type="project" value="UniProtKB-SubCell"/>
</dbReference>
<evidence type="ECO:0000256" key="6">
    <source>
        <dbReference type="ARBA" id="ARBA00022475"/>
    </source>
</evidence>
<evidence type="ECO:0000313" key="16">
    <source>
        <dbReference type="EMBL" id="SDV51498.1"/>
    </source>
</evidence>
<keyword evidence="17" id="KW-1185">Reference proteome</keyword>
<keyword evidence="7" id="KW-0997">Cell inner membrane</keyword>
<sequence>MDAPVVTTRRSARWPLLGAALAALLASTCCLGPLLLVLLGLGGAWLAHLSALAPYQPFFVAAALLALAVATPRLFGRAARCAPDQSCASPPVRRVGRVGYVLVVLLLLIVLTTPWTMRWFY</sequence>
<evidence type="ECO:0000256" key="8">
    <source>
        <dbReference type="ARBA" id="ARBA00022692"/>
    </source>
</evidence>
<dbReference type="RefSeq" id="WP_091913198.1">
    <property type="nucleotide sequence ID" value="NZ_FNLO01000018.1"/>
</dbReference>
<dbReference type="STRING" id="1770053.SAMN05216551_1186"/>
<comment type="function">
    <text evidence="14">Involved in mercury resistance. Probably transfers a mercuric ion from the periplasmic Hg(2+)-binding protein MerP to the cytoplasmic mercuric reductase MerA.</text>
</comment>
<keyword evidence="12 15" id="KW-0472">Membrane</keyword>
<evidence type="ECO:0000256" key="9">
    <source>
        <dbReference type="ARBA" id="ARBA00022723"/>
    </source>
</evidence>
<evidence type="ECO:0000256" key="15">
    <source>
        <dbReference type="SAM" id="Phobius"/>
    </source>
</evidence>
<proteinExistence type="inferred from homology"/>